<dbReference type="EC" id="5.6.2.3" evidence="1"/>
<comment type="similarity">
    <text evidence="1">Belongs to the helicase family.</text>
</comment>
<feature type="region of interest" description="Disordered" evidence="2">
    <location>
        <begin position="162"/>
        <end position="202"/>
    </location>
</feature>
<evidence type="ECO:0000256" key="1">
    <source>
        <dbReference type="RuleBase" id="RU363044"/>
    </source>
</evidence>
<protein>
    <recommendedName>
        <fullName evidence="1">ATP-dependent DNA helicase</fullName>
        <ecNumber evidence="1">5.6.2.3</ecNumber>
    </recommendedName>
</protein>
<comment type="cofactor">
    <cofactor evidence="1">
        <name>Mg(2+)</name>
        <dbReference type="ChEBI" id="CHEBI:18420"/>
    </cofactor>
</comment>
<dbReference type="InterPro" id="IPR019745">
    <property type="entry name" value="Amyloid_glyco_intracell_CS"/>
</dbReference>
<feature type="domain" description="Beta-amyloid precursor protein C-terminal" evidence="4">
    <location>
        <begin position="22"/>
        <end position="61"/>
    </location>
</feature>
<keyword evidence="1" id="KW-0067">ATP-binding</keyword>
<dbReference type="Pfam" id="PF05970">
    <property type="entry name" value="PIF1"/>
    <property type="match status" value="1"/>
</dbReference>
<dbReference type="PANTHER" id="PTHR10492">
    <property type="match status" value="1"/>
</dbReference>
<dbReference type="OrthoDB" id="6147836at2759"/>
<reference evidence="5 6" key="1">
    <citation type="journal article" date="2019" name="Commun. Biol.">
        <title>The bagworm genome reveals a unique fibroin gene that provides high tensile strength.</title>
        <authorList>
            <person name="Kono N."/>
            <person name="Nakamura H."/>
            <person name="Ohtoshi R."/>
            <person name="Tomita M."/>
            <person name="Numata K."/>
            <person name="Arakawa K."/>
        </authorList>
    </citation>
    <scope>NUCLEOTIDE SEQUENCE [LARGE SCALE GENOMIC DNA]</scope>
</reference>
<evidence type="ECO:0000313" key="5">
    <source>
        <dbReference type="EMBL" id="GBP37867.1"/>
    </source>
</evidence>
<dbReference type="Pfam" id="PF10515">
    <property type="entry name" value="APP_amyloid"/>
    <property type="match status" value="1"/>
</dbReference>
<feature type="compositionally biased region" description="Basic and acidic residues" evidence="2">
    <location>
        <begin position="193"/>
        <end position="202"/>
    </location>
</feature>
<evidence type="ECO:0000313" key="6">
    <source>
        <dbReference type="Proteomes" id="UP000299102"/>
    </source>
</evidence>
<dbReference type="InterPro" id="IPR011993">
    <property type="entry name" value="PH-like_dom_sf"/>
</dbReference>
<gene>
    <name evidence="5" type="ORF">EVAR_21402_1</name>
</gene>
<keyword evidence="1" id="KW-0233">DNA recombination</keyword>
<feature type="domain" description="DNA helicase Pif1-like DEAD-box helicase" evidence="3">
    <location>
        <begin position="377"/>
        <end position="441"/>
    </location>
</feature>
<dbReference type="GO" id="GO:0006310">
    <property type="term" value="P:DNA recombination"/>
    <property type="evidence" value="ECO:0007669"/>
    <property type="project" value="UniProtKB-KW"/>
</dbReference>
<keyword evidence="6" id="KW-1185">Reference proteome</keyword>
<sequence>MCGIYKYLNRIIVYITKKRDIIVAPWLQVEQSGAVAPTPEERHVANMQINGYENPTYKYFETIIKLSFEGLRCGATSPAVIVECSLATPAPAVSFQRLIPPAPQTAGLLPPAAAGCRTDVHRYAVYIGFRSPPEGAGERRLLPPFRSGRRVASGVSDFVTDTKQKQNGPVRPRDNTYSRFPGKTISSHRKHRVGDGARAHPERPRRTAFSLVSVCTDIYKRVEDSARPVVLPTPDVPVAYVRSLMTDDGRAVRASTGGARGGAPWRVESYKFFSVYTVLHNLRAVSPLDNDANFRFQRHTIAKEHWRFLENVQHVLDFRWAQAHCGESFNFKLCSLPTARMRTYLMVTKNRRRRTKIYTLPYPSGWLLGYYFNAHSFRSLAAEIRANKEIDLALASSGIAATLINGGRTAHSDLKLPLNVEWLRERIILATKNDIVHGINNITQEMIPGEEKMYMSIDTLTDEQESINFPTEYLNSLNIPGMPLHCLKLKKHTLRHLCLKRGAYCACFCSGVDLTHALIAAGKPAFDSISIIPDCLRAPATDDEQQLLMYYI</sequence>
<keyword evidence="1" id="KW-0378">Hydrolase</keyword>
<keyword evidence="1" id="KW-0227">DNA damage</keyword>
<dbReference type="Proteomes" id="UP000299102">
    <property type="component" value="Unassembled WGS sequence"/>
</dbReference>
<dbReference type="GO" id="GO:0016887">
    <property type="term" value="F:ATP hydrolysis activity"/>
    <property type="evidence" value="ECO:0007669"/>
    <property type="project" value="RHEA"/>
</dbReference>
<proteinExistence type="inferred from homology"/>
<dbReference type="AlphaFoldDB" id="A0A4C1VHT9"/>
<dbReference type="PANTHER" id="PTHR10492:SF57">
    <property type="entry name" value="ATP-DEPENDENT DNA HELICASE"/>
    <property type="match status" value="1"/>
</dbReference>
<name>A0A4C1VHT9_EUMVA</name>
<dbReference type="PROSITE" id="PS00320">
    <property type="entry name" value="APP_INTRA"/>
    <property type="match status" value="1"/>
</dbReference>
<dbReference type="GO" id="GO:0005524">
    <property type="term" value="F:ATP binding"/>
    <property type="evidence" value="ECO:0007669"/>
    <property type="project" value="UniProtKB-KW"/>
</dbReference>
<dbReference type="GO" id="GO:0043139">
    <property type="term" value="F:5'-3' DNA helicase activity"/>
    <property type="evidence" value="ECO:0007669"/>
    <property type="project" value="UniProtKB-EC"/>
</dbReference>
<evidence type="ECO:0000259" key="4">
    <source>
        <dbReference type="Pfam" id="PF10515"/>
    </source>
</evidence>
<dbReference type="GO" id="GO:0006281">
    <property type="term" value="P:DNA repair"/>
    <property type="evidence" value="ECO:0007669"/>
    <property type="project" value="UniProtKB-KW"/>
</dbReference>
<comment type="caution">
    <text evidence="5">The sequence shown here is derived from an EMBL/GenBank/DDBJ whole genome shotgun (WGS) entry which is preliminary data.</text>
</comment>
<dbReference type="InterPro" id="IPR019543">
    <property type="entry name" value="APP_amyloid_C"/>
</dbReference>
<keyword evidence="1" id="KW-0347">Helicase</keyword>
<evidence type="ECO:0000256" key="2">
    <source>
        <dbReference type="SAM" id="MobiDB-lite"/>
    </source>
</evidence>
<organism evidence="5 6">
    <name type="scientific">Eumeta variegata</name>
    <name type="common">Bagworm moth</name>
    <name type="synonym">Eumeta japonica</name>
    <dbReference type="NCBI Taxonomy" id="151549"/>
    <lineage>
        <taxon>Eukaryota</taxon>
        <taxon>Metazoa</taxon>
        <taxon>Ecdysozoa</taxon>
        <taxon>Arthropoda</taxon>
        <taxon>Hexapoda</taxon>
        <taxon>Insecta</taxon>
        <taxon>Pterygota</taxon>
        <taxon>Neoptera</taxon>
        <taxon>Endopterygota</taxon>
        <taxon>Lepidoptera</taxon>
        <taxon>Glossata</taxon>
        <taxon>Ditrysia</taxon>
        <taxon>Tineoidea</taxon>
        <taxon>Psychidae</taxon>
        <taxon>Oiketicinae</taxon>
        <taxon>Eumeta</taxon>
    </lineage>
</organism>
<keyword evidence="1" id="KW-0547">Nucleotide-binding</keyword>
<dbReference type="Gene3D" id="2.30.29.30">
    <property type="entry name" value="Pleckstrin-homology domain (PH domain)/Phosphotyrosine-binding domain (PTB)"/>
    <property type="match status" value="1"/>
</dbReference>
<dbReference type="InterPro" id="IPR010285">
    <property type="entry name" value="DNA_helicase_pif1-like_DEAD"/>
</dbReference>
<accession>A0A4C1VHT9</accession>
<dbReference type="GO" id="GO:0000723">
    <property type="term" value="P:telomere maintenance"/>
    <property type="evidence" value="ECO:0007669"/>
    <property type="project" value="InterPro"/>
</dbReference>
<comment type="catalytic activity">
    <reaction evidence="1">
        <text>ATP + H2O = ADP + phosphate + H(+)</text>
        <dbReference type="Rhea" id="RHEA:13065"/>
        <dbReference type="ChEBI" id="CHEBI:15377"/>
        <dbReference type="ChEBI" id="CHEBI:15378"/>
        <dbReference type="ChEBI" id="CHEBI:30616"/>
        <dbReference type="ChEBI" id="CHEBI:43474"/>
        <dbReference type="ChEBI" id="CHEBI:456216"/>
        <dbReference type="EC" id="5.6.2.3"/>
    </reaction>
</comment>
<evidence type="ECO:0000259" key="3">
    <source>
        <dbReference type="Pfam" id="PF05970"/>
    </source>
</evidence>
<dbReference type="EMBL" id="BGZK01000340">
    <property type="protein sequence ID" value="GBP37867.1"/>
    <property type="molecule type" value="Genomic_DNA"/>
</dbReference>
<keyword evidence="1" id="KW-0234">DNA repair</keyword>